<comment type="caution">
    <text evidence="1">The sequence shown here is derived from an EMBL/GenBank/DDBJ whole genome shotgun (WGS) entry which is preliminary data.</text>
</comment>
<gene>
    <name evidence="1" type="ORF">BDR25DRAFT_378431</name>
</gene>
<keyword evidence="2" id="KW-1185">Reference proteome</keyword>
<dbReference type="Proteomes" id="UP000799755">
    <property type="component" value="Unassembled WGS sequence"/>
</dbReference>
<evidence type="ECO:0000313" key="1">
    <source>
        <dbReference type="EMBL" id="KAF2465762.1"/>
    </source>
</evidence>
<reference evidence="1" key="1">
    <citation type="journal article" date="2020" name="Stud. Mycol.">
        <title>101 Dothideomycetes genomes: a test case for predicting lifestyles and emergence of pathogens.</title>
        <authorList>
            <person name="Haridas S."/>
            <person name="Albert R."/>
            <person name="Binder M."/>
            <person name="Bloem J."/>
            <person name="Labutti K."/>
            <person name="Salamov A."/>
            <person name="Andreopoulos B."/>
            <person name="Baker S."/>
            <person name="Barry K."/>
            <person name="Bills G."/>
            <person name="Bluhm B."/>
            <person name="Cannon C."/>
            <person name="Castanera R."/>
            <person name="Culley D."/>
            <person name="Daum C."/>
            <person name="Ezra D."/>
            <person name="Gonzalez J."/>
            <person name="Henrissat B."/>
            <person name="Kuo A."/>
            <person name="Liang C."/>
            <person name="Lipzen A."/>
            <person name="Lutzoni F."/>
            <person name="Magnuson J."/>
            <person name="Mondo S."/>
            <person name="Nolan M."/>
            <person name="Ohm R."/>
            <person name="Pangilinan J."/>
            <person name="Park H.-J."/>
            <person name="Ramirez L."/>
            <person name="Alfaro M."/>
            <person name="Sun H."/>
            <person name="Tritt A."/>
            <person name="Yoshinaga Y."/>
            <person name="Zwiers L.-H."/>
            <person name="Turgeon B."/>
            <person name="Goodwin S."/>
            <person name="Spatafora J."/>
            <person name="Crous P."/>
            <person name="Grigoriev I."/>
        </authorList>
    </citation>
    <scope>NUCLEOTIDE SEQUENCE</scope>
    <source>
        <strain evidence="1">ATCC 200398</strain>
    </source>
</reference>
<accession>A0ACB6QHD5</accession>
<sequence length="515" mass="56899">MARESMGPGNGVSGSNAGRRIYLPNGLQPPLGPTPRVSEQTLEPSEMPESASSQQQDDFDDEKSLDDGKSSLVLGPRAVEEQSDPERDVEKNTTNGEAQNRDPNLIVWDDPSDPVNPMNWPRWKKWNVTMLLVFSTATVSAAKKFGVSNEVMVLGTSLFVLGFAVGPPVWGPLSELYGRKIPLFTGFFIFAIFQIPVAVAQNLQAIMLYRFFGGVFGSAPLGTVGGTLTDFWGPVDRGVAMAIFAGATFIGPAAGPIVGGFIVQSHLGWRRTEYLTAIMSFFFGTIDLLFKIRHETRNWAVHALSDEQQVDLHSIAQKYLIRPFAMLALEPILDLVTLYMSLIYGTLYLFFEVYPIAFQEQRGWNSGVGALPFLSITIGVLLGGVIIVWTSKTRFARKLEKHGRIVPEERLIPMIIGGALFPIGMFWFAWTADKDITWVPQGLDYIIDCYLIYANSAIAANTFVRSLFGAGYHTLGVNWSRSLLGFLTAALFPVPILFYFYGSRIRAMSGYAPSR</sequence>
<evidence type="ECO:0000313" key="2">
    <source>
        <dbReference type="Proteomes" id="UP000799755"/>
    </source>
</evidence>
<protein>
    <submittedName>
        <fullName evidence="1">MFS general substrate transporter</fullName>
    </submittedName>
</protein>
<name>A0ACB6QHD5_9PLEO</name>
<proteinExistence type="predicted"/>
<dbReference type="EMBL" id="MU003528">
    <property type="protein sequence ID" value="KAF2465762.1"/>
    <property type="molecule type" value="Genomic_DNA"/>
</dbReference>
<organism evidence="1 2">
    <name type="scientific">Lindgomyces ingoldianus</name>
    <dbReference type="NCBI Taxonomy" id="673940"/>
    <lineage>
        <taxon>Eukaryota</taxon>
        <taxon>Fungi</taxon>
        <taxon>Dikarya</taxon>
        <taxon>Ascomycota</taxon>
        <taxon>Pezizomycotina</taxon>
        <taxon>Dothideomycetes</taxon>
        <taxon>Pleosporomycetidae</taxon>
        <taxon>Pleosporales</taxon>
        <taxon>Lindgomycetaceae</taxon>
        <taxon>Lindgomyces</taxon>
    </lineage>
</organism>